<dbReference type="PROSITE" id="PS51808">
    <property type="entry name" value="CHCH"/>
    <property type="match status" value="1"/>
</dbReference>
<dbReference type="Proteomes" id="UP000053958">
    <property type="component" value="Unassembled WGS sequence"/>
</dbReference>
<organism evidence="6 7">
    <name type="scientific">Rasamsonia emersonii (strain ATCC 16479 / CBS 393.64 / IMI 116815)</name>
    <dbReference type="NCBI Taxonomy" id="1408163"/>
    <lineage>
        <taxon>Eukaryota</taxon>
        <taxon>Fungi</taxon>
        <taxon>Dikarya</taxon>
        <taxon>Ascomycota</taxon>
        <taxon>Pezizomycotina</taxon>
        <taxon>Eurotiomycetes</taxon>
        <taxon>Eurotiomycetidae</taxon>
        <taxon>Eurotiales</taxon>
        <taxon>Trichocomaceae</taxon>
        <taxon>Rasamsonia</taxon>
    </lineage>
</organism>
<dbReference type="STRING" id="1408163.A0A0F4YUM5"/>
<keyword evidence="4" id="KW-1015">Disulfide bond</keyword>
<sequence length="174" mass="19420">MNPPPSASERVAYSRACQTTQAVWAPRPPGPAIELRPPTTPLPGTTPVSTLLAHVYTRAPSNRAAFLGFQNSHETSVFWPAAQDVFRGQRRRTDGLAKGRKECAQANGLKYSKSASEYFDPCQEFADRSIKCMRRNAGDRDMCQDYFQAYRDCKKEWTIQRKLAKAAAKSSSQS</sequence>
<comment type="subcellular location">
    <subcellularLocation>
        <location evidence="2">Mitochondrion intermembrane space</location>
    </subcellularLocation>
</comment>
<dbReference type="GO" id="GO:0005758">
    <property type="term" value="C:mitochondrial intermembrane space"/>
    <property type="evidence" value="ECO:0007669"/>
    <property type="project" value="UniProtKB-SubCell"/>
</dbReference>
<dbReference type="OrthoDB" id="9971592at2759"/>
<dbReference type="EMBL" id="LASV01000190">
    <property type="protein sequence ID" value="KKA21323.1"/>
    <property type="molecule type" value="Genomic_DNA"/>
</dbReference>
<dbReference type="RefSeq" id="XP_013327935.1">
    <property type="nucleotide sequence ID" value="XM_013472481.1"/>
</dbReference>
<evidence type="ECO:0000256" key="4">
    <source>
        <dbReference type="ARBA" id="ARBA00023157"/>
    </source>
</evidence>
<evidence type="ECO:0000256" key="5">
    <source>
        <dbReference type="SAM" id="MobiDB-lite"/>
    </source>
</evidence>
<evidence type="ECO:0000256" key="1">
    <source>
        <dbReference type="ARBA" id="ARBA00003875"/>
    </source>
</evidence>
<proteinExistence type="predicted"/>
<dbReference type="InterPro" id="IPR009069">
    <property type="entry name" value="Cys_alpha_HP_mot_SF"/>
</dbReference>
<comment type="caution">
    <text evidence="6">The sequence shown here is derived from an EMBL/GenBank/DDBJ whole genome shotgun (WGS) entry which is preliminary data.</text>
</comment>
<dbReference type="GO" id="GO:0033108">
    <property type="term" value="P:mitochondrial respiratory chain complex assembly"/>
    <property type="evidence" value="ECO:0007669"/>
    <property type="project" value="TreeGrafter"/>
</dbReference>
<feature type="region of interest" description="Disordered" evidence="5">
    <location>
        <begin position="21"/>
        <end position="40"/>
    </location>
</feature>
<reference evidence="6 7" key="1">
    <citation type="submission" date="2015-04" db="EMBL/GenBank/DDBJ databases">
        <authorList>
            <person name="Heijne W.H."/>
            <person name="Fedorova N.D."/>
            <person name="Nierman W.C."/>
            <person name="Vollebregt A.W."/>
            <person name="Zhao Z."/>
            <person name="Wu L."/>
            <person name="Kumar M."/>
            <person name="Stam H."/>
            <person name="van den Berg M.A."/>
            <person name="Pel H.J."/>
        </authorList>
    </citation>
    <scope>NUCLEOTIDE SEQUENCE [LARGE SCALE GENOMIC DNA]</scope>
    <source>
        <strain evidence="6 7">CBS 393.64</strain>
    </source>
</reference>
<gene>
    <name evidence="6" type="ORF">T310_4627</name>
</gene>
<keyword evidence="7" id="KW-1185">Reference proteome</keyword>
<accession>A0A0F4YUM5</accession>
<dbReference type="GeneID" id="25316974"/>
<dbReference type="PANTHER" id="PTHR46811:SF1">
    <property type="entry name" value="COILED-COIL-HELIX-COILED-COIL-HELIX DOMAIN-CONTAINING PROTEIN 7"/>
    <property type="match status" value="1"/>
</dbReference>
<evidence type="ECO:0000313" key="6">
    <source>
        <dbReference type="EMBL" id="KKA21323.1"/>
    </source>
</evidence>
<dbReference type="InterPro" id="IPR051040">
    <property type="entry name" value="COX23"/>
</dbReference>
<evidence type="ECO:0000256" key="2">
    <source>
        <dbReference type="ARBA" id="ARBA00004569"/>
    </source>
</evidence>
<evidence type="ECO:0000313" key="7">
    <source>
        <dbReference type="Proteomes" id="UP000053958"/>
    </source>
</evidence>
<comment type="function">
    <text evidence="1">Required for the assembly of cytochrome c oxidase.</text>
</comment>
<keyword evidence="3" id="KW-0496">Mitochondrion</keyword>
<evidence type="ECO:0000256" key="3">
    <source>
        <dbReference type="ARBA" id="ARBA00023128"/>
    </source>
</evidence>
<dbReference type="SUPFAM" id="SSF47072">
    <property type="entry name" value="Cysteine alpha-hairpin motif"/>
    <property type="match status" value="1"/>
</dbReference>
<protein>
    <submittedName>
        <fullName evidence="6">Cytochrome c oxidase-assembly factor COX23</fullName>
    </submittedName>
</protein>
<dbReference type="PANTHER" id="PTHR46811">
    <property type="entry name" value="COILED-COIL-HELIX-COILED-COIL-HELIX DOMAIN-CONTAINING PROTEIN 7"/>
    <property type="match status" value="1"/>
</dbReference>
<name>A0A0F4YUM5_RASE3</name>
<dbReference type="AlphaFoldDB" id="A0A0F4YUM5"/>